<dbReference type="Proteomes" id="UP000552615">
    <property type="component" value="Unassembled WGS sequence"/>
</dbReference>
<keyword evidence="2" id="KW-1185">Reference proteome</keyword>
<dbReference type="EMBL" id="JABBGF010000001">
    <property type="protein sequence ID" value="NML57050.1"/>
    <property type="molecule type" value="Genomic_DNA"/>
</dbReference>
<proteinExistence type="predicted"/>
<sequence length="259" mass="31426">MNEKIYVRPYERIEFHSIDNNNFYLGCDSWHFIINCDGKVVLKKQLINELGYLNNTHLLKNYIFREDLTLIDLKDFKEYNLTDFFDENFDEYDFTFFYFEGRYGLYSSSDNNILTISIYCKDREDPKVLHCVLKINSFENIDILLAEKIDQLGCYYTLSENLHELAYETYFTDDEYWYIREISEENFKRSTSFVTDKNTKLIFFNDENYILLYDEKIELRNRHENNLLKSIAIDHESSYKLAKNILFYIKDSKLNYIEF</sequence>
<name>A0A7Y0A5M8_9FLAO</name>
<accession>A0A7Y0A5M8</accession>
<comment type="caution">
    <text evidence="1">The sequence shown here is derived from an EMBL/GenBank/DDBJ whole genome shotgun (WGS) entry which is preliminary data.</text>
</comment>
<evidence type="ECO:0000313" key="1">
    <source>
        <dbReference type="EMBL" id="NML57050.1"/>
    </source>
</evidence>
<organism evidence="1 2">
    <name type="scientific">Chryseobacterium cheonjiense</name>
    <dbReference type="NCBI Taxonomy" id="2728845"/>
    <lineage>
        <taxon>Bacteria</taxon>
        <taxon>Pseudomonadati</taxon>
        <taxon>Bacteroidota</taxon>
        <taxon>Flavobacteriia</taxon>
        <taxon>Flavobacteriales</taxon>
        <taxon>Weeksellaceae</taxon>
        <taxon>Chryseobacterium group</taxon>
        <taxon>Chryseobacterium</taxon>
    </lineage>
</organism>
<evidence type="ECO:0000313" key="2">
    <source>
        <dbReference type="Proteomes" id="UP000552615"/>
    </source>
</evidence>
<dbReference type="AlphaFoldDB" id="A0A7Y0A5M8"/>
<gene>
    <name evidence="1" type="ORF">HHL20_06810</name>
</gene>
<protein>
    <submittedName>
        <fullName evidence="1">Uncharacterized protein</fullName>
    </submittedName>
</protein>
<dbReference type="RefSeq" id="WP_169230407.1">
    <property type="nucleotide sequence ID" value="NZ_JABBGF010000001.1"/>
</dbReference>
<reference evidence="1 2" key="1">
    <citation type="submission" date="2020-04" db="EMBL/GenBank/DDBJ databases">
        <title>Chryseobacterium sp. RJ-7-14 sp. nov., isolated from Jeju soil.</title>
        <authorList>
            <person name="Dahal R.H."/>
            <person name="Chaudhary D.K."/>
        </authorList>
    </citation>
    <scope>NUCLEOTIDE SEQUENCE [LARGE SCALE GENOMIC DNA]</scope>
    <source>
        <strain evidence="1 2">RJ-7-14</strain>
    </source>
</reference>